<sequence length="74" mass="8079">MQTMRKLLQSRQVASLLLFLCLSVGGTATIRYSVAEEMESGSFVANMAKDLGLEVGKLAARGARLSPKLHLERQ</sequence>
<dbReference type="AlphaFoldDB" id="A0A8C6F178"/>
<evidence type="ECO:0000256" key="2">
    <source>
        <dbReference type="SAM" id="SignalP"/>
    </source>
</evidence>
<evidence type="ECO:0000313" key="5">
    <source>
        <dbReference type="Proteomes" id="UP000694561"/>
    </source>
</evidence>
<keyword evidence="5" id="KW-1185">Reference proteome</keyword>
<feature type="domain" description="Cadherin N-terminal" evidence="3">
    <location>
        <begin position="29"/>
        <end position="67"/>
    </location>
</feature>
<dbReference type="Pfam" id="PF08266">
    <property type="entry name" value="Cadherin_2"/>
    <property type="match status" value="1"/>
</dbReference>
<keyword evidence="2" id="KW-0732">Signal</keyword>
<feature type="chain" id="PRO_5034806248" description="Cadherin N-terminal domain-containing protein" evidence="2">
    <location>
        <begin position="29"/>
        <end position="74"/>
    </location>
</feature>
<reference evidence="4" key="1">
    <citation type="submission" date="2025-08" db="UniProtKB">
        <authorList>
            <consortium name="Ensembl"/>
        </authorList>
    </citation>
    <scope>IDENTIFICATION</scope>
</reference>
<keyword evidence="1" id="KW-0325">Glycoprotein</keyword>
<dbReference type="Proteomes" id="UP000694561">
    <property type="component" value="Unplaced"/>
</dbReference>
<name>A0A8C6F178_MONMO</name>
<dbReference type="GeneTree" id="ENSGT00940000162745"/>
<accession>A0A8C6F178</accession>
<proteinExistence type="predicted"/>
<reference evidence="4" key="2">
    <citation type="submission" date="2025-09" db="UniProtKB">
        <authorList>
            <consortium name="Ensembl"/>
        </authorList>
    </citation>
    <scope>IDENTIFICATION</scope>
</reference>
<dbReference type="InterPro" id="IPR013164">
    <property type="entry name" value="Cadherin_N"/>
</dbReference>
<evidence type="ECO:0000313" key="4">
    <source>
        <dbReference type="Ensembl" id="ENSMMNP00015002840.1"/>
    </source>
</evidence>
<evidence type="ECO:0000259" key="3">
    <source>
        <dbReference type="Pfam" id="PF08266"/>
    </source>
</evidence>
<organism evidence="4 5">
    <name type="scientific">Monodon monoceros</name>
    <name type="common">Narwhal</name>
    <name type="synonym">Ceratodon monodon</name>
    <dbReference type="NCBI Taxonomy" id="40151"/>
    <lineage>
        <taxon>Eukaryota</taxon>
        <taxon>Metazoa</taxon>
        <taxon>Chordata</taxon>
        <taxon>Craniata</taxon>
        <taxon>Vertebrata</taxon>
        <taxon>Euteleostomi</taxon>
        <taxon>Mammalia</taxon>
        <taxon>Eutheria</taxon>
        <taxon>Laurasiatheria</taxon>
        <taxon>Artiodactyla</taxon>
        <taxon>Whippomorpha</taxon>
        <taxon>Cetacea</taxon>
        <taxon>Odontoceti</taxon>
        <taxon>Monodontidae</taxon>
        <taxon>Monodon</taxon>
    </lineage>
</organism>
<dbReference type="Ensembl" id="ENSMMNT00015003129.1">
    <property type="protein sequence ID" value="ENSMMNP00015002840.1"/>
    <property type="gene ID" value="ENSMMNG00015002171.1"/>
</dbReference>
<evidence type="ECO:0000256" key="1">
    <source>
        <dbReference type="ARBA" id="ARBA00023180"/>
    </source>
</evidence>
<protein>
    <recommendedName>
        <fullName evidence="3">Cadherin N-terminal domain-containing protein</fullName>
    </recommendedName>
</protein>
<dbReference type="Gene3D" id="2.60.40.60">
    <property type="entry name" value="Cadherins"/>
    <property type="match status" value="1"/>
</dbReference>
<feature type="signal peptide" evidence="2">
    <location>
        <begin position="1"/>
        <end position="28"/>
    </location>
</feature>